<name>A0A9D3AWV9_9FIRM</name>
<comment type="caution">
    <text evidence="1">The sequence shown here is derived from an EMBL/GenBank/DDBJ whole genome shotgun (WGS) entry which is preliminary data.</text>
</comment>
<dbReference type="EMBL" id="LSRS01000002">
    <property type="protein sequence ID" value="KAF1085960.1"/>
    <property type="molecule type" value="Genomic_DNA"/>
</dbReference>
<reference evidence="1" key="1">
    <citation type="submission" date="2016-02" db="EMBL/GenBank/DDBJ databases">
        <title>Draft Genome Sequence of Sporotomaculum syntrophicum Strain FB, a Syntrophic Benzoate Degrader.</title>
        <authorList>
            <person name="Nobu M.K."/>
            <person name="Narihiro T."/>
            <person name="Qiu Y.-L."/>
            <person name="Ohashi A."/>
            <person name="Liu W.-T."/>
            <person name="Yuji S."/>
        </authorList>
    </citation>
    <scope>NUCLEOTIDE SEQUENCE</scope>
    <source>
        <strain evidence="1">FB</strain>
    </source>
</reference>
<gene>
    <name evidence="1" type="ORF">SPSYN_00698</name>
</gene>
<accession>A0A9D3AWV9</accession>
<evidence type="ECO:0000313" key="1">
    <source>
        <dbReference type="EMBL" id="KAF1085960.1"/>
    </source>
</evidence>
<dbReference type="Proteomes" id="UP000798488">
    <property type="component" value="Unassembled WGS sequence"/>
</dbReference>
<protein>
    <submittedName>
        <fullName evidence="1">Uncharacterized protein</fullName>
    </submittedName>
</protein>
<organism evidence="1 2">
    <name type="scientific">Sporotomaculum syntrophicum</name>
    <dbReference type="NCBI Taxonomy" id="182264"/>
    <lineage>
        <taxon>Bacteria</taxon>
        <taxon>Bacillati</taxon>
        <taxon>Bacillota</taxon>
        <taxon>Clostridia</taxon>
        <taxon>Eubacteriales</taxon>
        <taxon>Desulfallaceae</taxon>
        <taxon>Sporotomaculum</taxon>
    </lineage>
</organism>
<sequence>MCLAYTIIFTAHLEVKGVCRHITCIKITKLSCPAKVINHSRFFLVIGSFINVPSRVVTLYMYLSYFGDIKLQIYVIIALKKEIGENDEFISENYK</sequence>
<dbReference type="AlphaFoldDB" id="A0A9D3AWV9"/>
<keyword evidence="2" id="KW-1185">Reference proteome</keyword>
<evidence type="ECO:0000313" key="2">
    <source>
        <dbReference type="Proteomes" id="UP000798488"/>
    </source>
</evidence>
<proteinExistence type="predicted"/>